<proteinExistence type="predicted"/>
<sequence length="205" mass="22822">MADIIPDPETIITELYPRGSLTRKLLLQHGEQVAAKALAVLDRSAWLDADRTFVYQAAMLHDIGIGRTHCPSLGCTGPLPYVCHGVEGRTILNRLGLIRHAWVCERHVGTGITARQIKAQNIPLPLREMLPITVEERLICYADKFFSKSDSGRHEKSVDEIVSGLTRYGTDNALRFDRLHRFFTVEPAVSGRLAATGHQQEKAPC</sequence>
<dbReference type="Proteomes" id="UP000422108">
    <property type="component" value="Chromosome"/>
</dbReference>
<dbReference type="SUPFAM" id="SSF109604">
    <property type="entry name" value="HD-domain/PDEase-like"/>
    <property type="match status" value="1"/>
</dbReference>
<dbReference type="InterPro" id="IPR006674">
    <property type="entry name" value="HD_domain"/>
</dbReference>
<dbReference type="InterPro" id="IPR003607">
    <property type="entry name" value="HD/PDEase_dom"/>
</dbReference>
<evidence type="ECO:0000313" key="3">
    <source>
        <dbReference type="Proteomes" id="UP000422108"/>
    </source>
</evidence>
<dbReference type="AlphaFoldDB" id="A0A5K8AHZ7"/>
<organism evidence="2 3">
    <name type="scientific">Desulfosarcina ovata subsp. ovata</name>
    <dbReference type="NCBI Taxonomy" id="2752305"/>
    <lineage>
        <taxon>Bacteria</taxon>
        <taxon>Pseudomonadati</taxon>
        <taxon>Thermodesulfobacteriota</taxon>
        <taxon>Desulfobacteria</taxon>
        <taxon>Desulfobacterales</taxon>
        <taxon>Desulfosarcinaceae</taxon>
        <taxon>Desulfosarcina</taxon>
    </lineage>
</organism>
<evidence type="ECO:0000259" key="1">
    <source>
        <dbReference type="Pfam" id="PF01966"/>
    </source>
</evidence>
<reference evidence="2 3" key="1">
    <citation type="submission" date="2019-11" db="EMBL/GenBank/DDBJ databases">
        <title>Comparative genomics of hydrocarbon-degrading Desulfosarcina strains.</title>
        <authorList>
            <person name="Watanabe M."/>
            <person name="Kojima H."/>
            <person name="Fukui M."/>
        </authorList>
    </citation>
    <scope>NUCLEOTIDE SEQUENCE [LARGE SCALE GENOMIC DNA]</scope>
    <source>
        <strain evidence="3">oXyS1</strain>
    </source>
</reference>
<dbReference type="GO" id="GO:0016787">
    <property type="term" value="F:hydrolase activity"/>
    <property type="evidence" value="ECO:0007669"/>
    <property type="project" value="UniProtKB-KW"/>
</dbReference>
<evidence type="ECO:0000313" key="2">
    <source>
        <dbReference type="EMBL" id="BBO92287.1"/>
    </source>
</evidence>
<feature type="domain" description="HD" evidence="1">
    <location>
        <begin position="28"/>
        <end position="145"/>
    </location>
</feature>
<gene>
    <name evidence="2" type="ORF">DSCOOX_54670</name>
</gene>
<dbReference type="Pfam" id="PF01966">
    <property type="entry name" value="HD"/>
    <property type="match status" value="1"/>
</dbReference>
<dbReference type="RefSeq" id="WP_176603546.1">
    <property type="nucleotide sequence ID" value="NZ_AP021879.1"/>
</dbReference>
<dbReference type="Gene3D" id="1.10.3210.10">
    <property type="entry name" value="Hypothetical protein af1432"/>
    <property type="match status" value="1"/>
</dbReference>
<dbReference type="CDD" id="cd00077">
    <property type="entry name" value="HDc"/>
    <property type="match status" value="1"/>
</dbReference>
<keyword evidence="3" id="KW-1185">Reference proteome</keyword>
<keyword evidence="2" id="KW-0378">Hydrolase</keyword>
<dbReference type="EMBL" id="AP021879">
    <property type="protein sequence ID" value="BBO92287.1"/>
    <property type="molecule type" value="Genomic_DNA"/>
</dbReference>
<protein>
    <submittedName>
        <fullName evidence="2">HD family phosphohydrolase</fullName>
    </submittedName>
</protein>
<name>A0A5K8AHZ7_9BACT</name>
<accession>A0A5K8AHZ7</accession>